<dbReference type="EMBL" id="RBKS01000001">
    <property type="protein sequence ID" value="RKR76365.1"/>
    <property type="molecule type" value="Genomic_DNA"/>
</dbReference>
<evidence type="ECO:0008006" key="3">
    <source>
        <dbReference type="Google" id="ProtNLM"/>
    </source>
</evidence>
<organism evidence="1 2">
    <name type="scientific">Frondihabitans australicus</name>
    <dbReference type="NCBI Taxonomy" id="386892"/>
    <lineage>
        <taxon>Bacteria</taxon>
        <taxon>Bacillati</taxon>
        <taxon>Actinomycetota</taxon>
        <taxon>Actinomycetes</taxon>
        <taxon>Micrococcales</taxon>
        <taxon>Microbacteriaceae</taxon>
        <taxon>Frondihabitans</taxon>
    </lineage>
</organism>
<dbReference type="Proteomes" id="UP000280008">
    <property type="component" value="Unassembled WGS sequence"/>
</dbReference>
<proteinExistence type="predicted"/>
<name>A0A495IML1_9MICO</name>
<evidence type="ECO:0000313" key="2">
    <source>
        <dbReference type="Proteomes" id="UP000280008"/>
    </source>
</evidence>
<comment type="caution">
    <text evidence="1">The sequence shown here is derived from an EMBL/GenBank/DDBJ whole genome shotgun (WGS) entry which is preliminary data.</text>
</comment>
<dbReference type="AlphaFoldDB" id="A0A495IML1"/>
<gene>
    <name evidence="1" type="ORF">C8E83_3535</name>
</gene>
<dbReference type="InterPro" id="IPR026988">
    <property type="entry name" value="YaaC-like"/>
</dbReference>
<keyword evidence="2" id="KW-1185">Reference proteome</keyword>
<dbReference type="RefSeq" id="WP_147430228.1">
    <property type="nucleotide sequence ID" value="NZ_RBKS01000001.1"/>
</dbReference>
<sequence>MPKTVFSLGANTPAESWRSIRSLRADLPKSFADVFDSDDERRLVFQTGLEQAQQQFTAASLIGYESRPLNLFYGLAQAGRALGAASDKLGPDTGNLATEVWKGNGHGLQFQPEIGERDFLHSDVFIAKARSGRPRTDLFSRVSTVLDSPSTSGSVPLAGLVSQIPEFQLTFGSIDGALPYLNPEGIYAMVPELIFPTSLEVDAPGLDLSGEVKDEVVLATMAKYPALRAFGLVHGPDGSILIRNAGRINLAVQRRDEIKMARSGYTYIPVGTQRYRSHDLVFPQLSPDDQAFAPLMSWWLILYSFSMIARYAPNDWTQTLSLSNSPIASKVEFLLDAALEVVPDLISEALEHIGADR</sequence>
<evidence type="ECO:0000313" key="1">
    <source>
        <dbReference type="EMBL" id="RKR76365.1"/>
    </source>
</evidence>
<reference evidence="1 2" key="1">
    <citation type="submission" date="2018-10" db="EMBL/GenBank/DDBJ databases">
        <title>Sequencing the genomes of 1000 actinobacteria strains.</title>
        <authorList>
            <person name="Klenk H.-P."/>
        </authorList>
    </citation>
    <scope>NUCLEOTIDE SEQUENCE [LARGE SCALE GENOMIC DNA]</scope>
    <source>
        <strain evidence="1 2">DSM 17894</strain>
    </source>
</reference>
<dbReference type="Pfam" id="PF14175">
    <property type="entry name" value="YaaC"/>
    <property type="match status" value="1"/>
</dbReference>
<dbReference type="OrthoDB" id="4964190at2"/>
<accession>A0A495IML1</accession>
<protein>
    <recommendedName>
        <fullName evidence="3">YaaC-like protein</fullName>
    </recommendedName>
</protein>